<feature type="transmembrane region" description="Helical" evidence="2">
    <location>
        <begin position="6"/>
        <end position="25"/>
    </location>
</feature>
<proteinExistence type="predicted"/>
<keyword evidence="2" id="KW-1133">Transmembrane helix</keyword>
<dbReference type="RefSeq" id="WP_161020043.1">
    <property type="nucleotide sequence ID" value="NZ_WWCP01000017.1"/>
</dbReference>
<reference evidence="3 4" key="1">
    <citation type="submission" date="2019-12" db="EMBL/GenBank/DDBJ databases">
        <title>Novel species isolated from a subtropical stream in China.</title>
        <authorList>
            <person name="Lu H."/>
        </authorList>
    </citation>
    <scope>NUCLEOTIDE SEQUENCE [LARGE SCALE GENOMIC DNA]</scope>
    <source>
        <strain evidence="3 4">FT50W</strain>
    </source>
</reference>
<sequence>MRTRPVAPGVALVLLLHLALLWLALRPVHQPLVRDDRIWLQLWQPTVKLTPSPPAVVQARRVPVPAMAPPPRTRAAPPPDAAAPAPTVPVPAASADTPEVQALLAEPAPAKSLPPDLVRQALKDVAAIDRQLRAEHPQALTPPPGSPNARLARGIAAAGAAVKPKWFEQARIELFSAPNDPKRIYRVITATGEYCLFYPDTGSIAFNSAPKSGWAGSGQPTLSDCPTRF</sequence>
<gene>
    <name evidence="3" type="ORF">GTP44_14910</name>
</gene>
<feature type="compositionally biased region" description="Pro residues" evidence="1">
    <location>
        <begin position="66"/>
        <end position="88"/>
    </location>
</feature>
<accession>A0A6L8MMV5</accession>
<name>A0A6L8MMV5_9BURK</name>
<keyword evidence="2" id="KW-0812">Transmembrane</keyword>
<feature type="region of interest" description="Disordered" evidence="1">
    <location>
        <begin position="65"/>
        <end position="88"/>
    </location>
</feature>
<keyword evidence="2" id="KW-0472">Membrane</keyword>
<evidence type="ECO:0000256" key="1">
    <source>
        <dbReference type="SAM" id="MobiDB-lite"/>
    </source>
</evidence>
<organism evidence="3 4">
    <name type="scientific">Duganella lactea</name>
    <dbReference type="NCBI Taxonomy" id="2692173"/>
    <lineage>
        <taxon>Bacteria</taxon>
        <taxon>Pseudomonadati</taxon>
        <taxon>Pseudomonadota</taxon>
        <taxon>Betaproteobacteria</taxon>
        <taxon>Burkholderiales</taxon>
        <taxon>Oxalobacteraceae</taxon>
        <taxon>Telluria group</taxon>
        <taxon>Duganella</taxon>
    </lineage>
</organism>
<comment type="caution">
    <text evidence="3">The sequence shown here is derived from an EMBL/GenBank/DDBJ whole genome shotgun (WGS) entry which is preliminary data.</text>
</comment>
<dbReference type="AlphaFoldDB" id="A0A6L8MMV5"/>
<dbReference type="EMBL" id="WWCP01000017">
    <property type="protein sequence ID" value="MYM83242.1"/>
    <property type="molecule type" value="Genomic_DNA"/>
</dbReference>
<evidence type="ECO:0000256" key="2">
    <source>
        <dbReference type="SAM" id="Phobius"/>
    </source>
</evidence>
<dbReference type="Proteomes" id="UP000474565">
    <property type="component" value="Unassembled WGS sequence"/>
</dbReference>
<evidence type="ECO:0000313" key="3">
    <source>
        <dbReference type="EMBL" id="MYM83242.1"/>
    </source>
</evidence>
<protein>
    <submittedName>
        <fullName evidence="3">Uncharacterized protein</fullName>
    </submittedName>
</protein>
<evidence type="ECO:0000313" key="4">
    <source>
        <dbReference type="Proteomes" id="UP000474565"/>
    </source>
</evidence>